<gene>
    <name evidence="2" type="ORF">UFOVP1459_20</name>
    <name evidence="3" type="ORF">UFOVP1609_52</name>
</gene>
<dbReference type="InterPro" id="IPR031893">
    <property type="entry name" value="Phage_tail_APC"/>
</dbReference>
<feature type="domain" description="Phage tail assembly chaperone-like" evidence="1">
    <location>
        <begin position="41"/>
        <end position="99"/>
    </location>
</feature>
<dbReference type="EMBL" id="LR797412">
    <property type="protein sequence ID" value="CAB4214187.1"/>
    <property type="molecule type" value="Genomic_DNA"/>
</dbReference>
<dbReference type="Gene3D" id="6.10.140.1310">
    <property type="match status" value="1"/>
</dbReference>
<evidence type="ECO:0000313" key="3">
    <source>
        <dbReference type="EMBL" id="CAB4218925.1"/>
    </source>
</evidence>
<proteinExistence type="predicted"/>
<reference evidence="3" key="1">
    <citation type="submission" date="2020-05" db="EMBL/GenBank/DDBJ databases">
        <authorList>
            <person name="Chiriac C."/>
            <person name="Salcher M."/>
            <person name="Ghai R."/>
            <person name="Kavagutti S V."/>
        </authorList>
    </citation>
    <scope>NUCLEOTIDE SEQUENCE</scope>
</reference>
<protein>
    <submittedName>
        <fullName evidence="3">Phage tail assembly chaperone protein</fullName>
    </submittedName>
</protein>
<accession>A0A6J5SUD0</accession>
<sequence length="99" mass="11126">MERIEVNVTTGEQTIITIPDDEAAEMIARATQIEADEALPKLRKHRDELLRESDTSVLPDRWAAMPTETQTAWAAYRQALRDIPATTADALNPVWPTKP</sequence>
<name>A0A6J5SUD0_9CAUD</name>
<dbReference type="Pfam" id="PF16778">
    <property type="entry name" value="Phage_tail_APC"/>
    <property type="match status" value="1"/>
</dbReference>
<evidence type="ECO:0000313" key="2">
    <source>
        <dbReference type="EMBL" id="CAB4214187.1"/>
    </source>
</evidence>
<dbReference type="EMBL" id="LR797459">
    <property type="protein sequence ID" value="CAB4218925.1"/>
    <property type="molecule type" value="Genomic_DNA"/>
</dbReference>
<evidence type="ECO:0000259" key="1">
    <source>
        <dbReference type="Pfam" id="PF16778"/>
    </source>
</evidence>
<organism evidence="3">
    <name type="scientific">uncultured Caudovirales phage</name>
    <dbReference type="NCBI Taxonomy" id="2100421"/>
    <lineage>
        <taxon>Viruses</taxon>
        <taxon>Duplodnaviria</taxon>
        <taxon>Heunggongvirae</taxon>
        <taxon>Uroviricota</taxon>
        <taxon>Caudoviricetes</taxon>
        <taxon>Peduoviridae</taxon>
        <taxon>Maltschvirus</taxon>
        <taxon>Maltschvirus maltsch</taxon>
    </lineage>
</organism>